<gene>
    <name evidence="1" type="ORF">DNK49_21400</name>
</gene>
<dbReference type="Proteomes" id="UP000248259">
    <property type="component" value="Unassembled WGS sequence"/>
</dbReference>
<keyword evidence="2" id="KW-1185">Reference proteome</keyword>
<name>A0A323UPE6_9RHOO</name>
<comment type="caution">
    <text evidence="1">The sequence shown here is derived from an EMBL/GenBank/DDBJ whole genome shotgun (WGS) entry which is preliminary data.</text>
</comment>
<dbReference type="RefSeq" id="WP_133255141.1">
    <property type="nucleotide sequence ID" value="NZ_QKOE01000028.1"/>
</dbReference>
<sequence>MELLRRVVGMRLEKVAARRYPGVLAYSQVVATFAEGLSIRVDLSDETVVPMFEVFVARARPVEPPSELTEWDRLELGDFVVASVFLLRREEWIEKPTKTTYQPVGRHGVEQKFGAIGDEDDERQTVIVDSGVCFISTRCAELSLDADTFPLVLQLRYEVAPSQLPQGSRIAVNEHRTPQ</sequence>
<evidence type="ECO:0000313" key="1">
    <source>
        <dbReference type="EMBL" id="PZA14545.1"/>
    </source>
</evidence>
<dbReference type="OrthoDB" id="9832811at2"/>
<proteinExistence type="predicted"/>
<protein>
    <submittedName>
        <fullName evidence="1">Uncharacterized protein</fullName>
    </submittedName>
</protein>
<organism evidence="1 2">
    <name type="scientific">Parazoarcus communis SWub3 = DSM 12120</name>
    <dbReference type="NCBI Taxonomy" id="1121029"/>
    <lineage>
        <taxon>Bacteria</taxon>
        <taxon>Pseudomonadati</taxon>
        <taxon>Pseudomonadota</taxon>
        <taxon>Betaproteobacteria</taxon>
        <taxon>Rhodocyclales</taxon>
        <taxon>Zoogloeaceae</taxon>
        <taxon>Parazoarcus</taxon>
    </lineage>
</organism>
<dbReference type="EMBL" id="QKOE01000028">
    <property type="protein sequence ID" value="PZA14545.1"/>
    <property type="molecule type" value="Genomic_DNA"/>
</dbReference>
<evidence type="ECO:0000313" key="2">
    <source>
        <dbReference type="Proteomes" id="UP000248259"/>
    </source>
</evidence>
<accession>A0A323UPE6</accession>
<dbReference type="AlphaFoldDB" id="A0A323UPE6"/>
<reference evidence="1 2" key="1">
    <citation type="submission" date="2018-06" db="EMBL/GenBank/DDBJ databases">
        <title>Azoarcus communis strain SWub3 genome.</title>
        <authorList>
            <person name="Zorraquino Salvo V."/>
            <person name="Toubiana D."/>
            <person name="Blumwald E."/>
        </authorList>
    </citation>
    <scope>NUCLEOTIDE SEQUENCE [LARGE SCALE GENOMIC DNA]</scope>
    <source>
        <strain evidence="1 2">SWub3</strain>
    </source>
</reference>